<organism evidence="1 2">
    <name type="scientific">Streblomastix strix</name>
    <dbReference type="NCBI Taxonomy" id="222440"/>
    <lineage>
        <taxon>Eukaryota</taxon>
        <taxon>Metamonada</taxon>
        <taxon>Preaxostyla</taxon>
        <taxon>Oxymonadida</taxon>
        <taxon>Streblomastigidae</taxon>
        <taxon>Streblomastix</taxon>
    </lineage>
</organism>
<dbReference type="AlphaFoldDB" id="A0A5J4X9C8"/>
<gene>
    <name evidence="1" type="ORF">EZS28_000743</name>
</gene>
<reference evidence="1 2" key="1">
    <citation type="submission" date="2019-03" db="EMBL/GenBank/DDBJ databases">
        <title>Single cell metagenomics reveals metabolic interactions within the superorganism composed of flagellate Streblomastix strix and complex community of Bacteroidetes bacteria on its surface.</title>
        <authorList>
            <person name="Treitli S.C."/>
            <person name="Kolisko M."/>
            <person name="Husnik F."/>
            <person name="Keeling P."/>
            <person name="Hampl V."/>
        </authorList>
    </citation>
    <scope>NUCLEOTIDE SEQUENCE [LARGE SCALE GENOMIC DNA]</scope>
    <source>
        <strain evidence="1">ST1C</strain>
    </source>
</reference>
<comment type="caution">
    <text evidence="1">The sequence shown here is derived from an EMBL/GenBank/DDBJ whole genome shotgun (WGS) entry which is preliminary data.</text>
</comment>
<accession>A0A5J4X9C8</accession>
<evidence type="ECO:0000313" key="2">
    <source>
        <dbReference type="Proteomes" id="UP000324800"/>
    </source>
</evidence>
<protein>
    <submittedName>
        <fullName evidence="1">Uncharacterized protein</fullName>
    </submittedName>
</protein>
<dbReference type="Proteomes" id="UP000324800">
    <property type="component" value="Unassembled WGS sequence"/>
</dbReference>
<dbReference type="EMBL" id="SNRW01000068">
    <property type="protein sequence ID" value="KAA6403724.1"/>
    <property type="molecule type" value="Genomic_DNA"/>
</dbReference>
<evidence type="ECO:0000313" key="1">
    <source>
        <dbReference type="EMBL" id="KAA6403724.1"/>
    </source>
</evidence>
<name>A0A5J4X9C8_9EUKA</name>
<sequence length="128" mass="14707">MPEQGVFFCLRRTPRNLALAMNLIITPFLQCKDFFGLCPLAGALRVNKQPKSSLSLQEVVYNPEEYKLDPKHVKTKDCPPINDDMLAELNGEFIYNHNLPQICQILPTSKFMQIKIYNCNQFSTRNAN</sequence>
<proteinExistence type="predicted"/>